<name>A0A1C7NSM5_9FUNG</name>
<dbReference type="InParanoid" id="A0A1C7NSM5"/>
<organism evidence="1 2">
    <name type="scientific">Choanephora cucurbitarum</name>
    <dbReference type="NCBI Taxonomy" id="101091"/>
    <lineage>
        <taxon>Eukaryota</taxon>
        <taxon>Fungi</taxon>
        <taxon>Fungi incertae sedis</taxon>
        <taxon>Mucoromycota</taxon>
        <taxon>Mucoromycotina</taxon>
        <taxon>Mucoromycetes</taxon>
        <taxon>Mucorales</taxon>
        <taxon>Mucorineae</taxon>
        <taxon>Choanephoraceae</taxon>
        <taxon>Choanephoroideae</taxon>
        <taxon>Choanephora</taxon>
    </lineage>
</organism>
<proteinExistence type="predicted"/>
<evidence type="ECO:0000313" key="1">
    <source>
        <dbReference type="EMBL" id="OBZ91686.1"/>
    </source>
</evidence>
<evidence type="ECO:0000313" key="2">
    <source>
        <dbReference type="Proteomes" id="UP000093000"/>
    </source>
</evidence>
<comment type="caution">
    <text evidence="1">The sequence shown here is derived from an EMBL/GenBank/DDBJ whole genome shotgun (WGS) entry which is preliminary data.</text>
</comment>
<accession>A0A1C7NSM5</accession>
<dbReference type="Proteomes" id="UP000093000">
    <property type="component" value="Unassembled WGS sequence"/>
</dbReference>
<protein>
    <submittedName>
        <fullName evidence="1">Uncharacterized protein</fullName>
    </submittedName>
</protein>
<sequence length="66" mass="7705">MLQQDNLILYATRLELIDSKGLGKCFYVQQTCSMPIFFELRNVSDYNDGCHVEPYSKQFEMKVMSS</sequence>
<dbReference type="AlphaFoldDB" id="A0A1C7NSM5"/>
<reference evidence="1 2" key="1">
    <citation type="submission" date="2016-03" db="EMBL/GenBank/DDBJ databases">
        <title>Choanephora cucurbitarum.</title>
        <authorList>
            <person name="Min B."/>
            <person name="Park H."/>
            <person name="Park J.-H."/>
            <person name="Shin H.-D."/>
            <person name="Choi I.-G."/>
        </authorList>
    </citation>
    <scope>NUCLEOTIDE SEQUENCE [LARGE SCALE GENOMIC DNA]</scope>
    <source>
        <strain evidence="1 2">KUS-F28377</strain>
    </source>
</reference>
<dbReference type="EMBL" id="LUGH01000005">
    <property type="protein sequence ID" value="OBZ91686.1"/>
    <property type="molecule type" value="Genomic_DNA"/>
</dbReference>
<gene>
    <name evidence="1" type="ORF">A0J61_00244</name>
</gene>
<keyword evidence="2" id="KW-1185">Reference proteome</keyword>